<reference evidence="1 2" key="1">
    <citation type="submission" date="2019-10" db="EMBL/GenBank/DDBJ databases">
        <title>Description of Paenibacillus pedi sp. nov.</title>
        <authorList>
            <person name="Carlier A."/>
            <person name="Qi S."/>
        </authorList>
    </citation>
    <scope>NUCLEOTIDE SEQUENCE [LARGE SCALE GENOMIC DNA]</scope>
    <source>
        <strain evidence="1 2">LMG 31457</strain>
    </source>
</reference>
<dbReference type="EMBL" id="WHNZ01000017">
    <property type="protein sequence ID" value="NOV00189.1"/>
    <property type="molecule type" value="Genomic_DNA"/>
</dbReference>
<name>A0ABX1ZJA9_9BACL</name>
<keyword evidence="2" id="KW-1185">Reference proteome</keyword>
<sequence>MMLTKRSKLSLVSPLQGKLTIVQINKRPIHTKYAMIDILELEKSQFTFESPLILPTGDEVIYGFGVMVSSRMFHSVGRIELLNEKEDSCIYKAVIQPNDYVESEMLYEINQLATLQNKEFVKLTKSYDPDRIFDDIIVDYMC</sequence>
<evidence type="ECO:0000313" key="1">
    <source>
        <dbReference type="EMBL" id="NOV00189.1"/>
    </source>
</evidence>
<proteinExistence type="predicted"/>
<dbReference type="Proteomes" id="UP000618579">
    <property type="component" value="Unassembled WGS sequence"/>
</dbReference>
<gene>
    <name evidence="1" type="ORF">GC097_09185</name>
</gene>
<accession>A0ABX1ZJA9</accession>
<organism evidence="1 2">
    <name type="scientific">Paenibacillus planticolens</name>
    <dbReference type="NCBI Taxonomy" id="2654976"/>
    <lineage>
        <taxon>Bacteria</taxon>
        <taxon>Bacillati</taxon>
        <taxon>Bacillota</taxon>
        <taxon>Bacilli</taxon>
        <taxon>Bacillales</taxon>
        <taxon>Paenibacillaceae</taxon>
        <taxon>Paenibacillus</taxon>
    </lineage>
</organism>
<evidence type="ECO:0000313" key="2">
    <source>
        <dbReference type="Proteomes" id="UP000618579"/>
    </source>
</evidence>
<comment type="caution">
    <text evidence="1">The sequence shown here is derived from an EMBL/GenBank/DDBJ whole genome shotgun (WGS) entry which is preliminary data.</text>
</comment>
<protein>
    <submittedName>
        <fullName evidence="1">Uncharacterized protein</fullName>
    </submittedName>
</protein>
<dbReference type="RefSeq" id="WP_171683054.1">
    <property type="nucleotide sequence ID" value="NZ_WHNZ01000017.1"/>
</dbReference>